<reference evidence="2" key="1">
    <citation type="submission" date="2021-03" db="EMBL/GenBank/DDBJ databases">
        <title>Draft genome sequence of rust myrtle Austropuccinia psidii MF-1, a brazilian biotype.</title>
        <authorList>
            <person name="Quecine M.C."/>
            <person name="Pachon D.M.R."/>
            <person name="Bonatelli M.L."/>
            <person name="Correr F.H."/>
            <person name="Franceschini L.M."/>
            <person name="Leite T.F."/>
            <person name="Margarido G.R.A."/>
            <person name="Almeida C.A."/>
            <person name="Ferrarezi J.A."/>
            <person name="Labate C.A."/>
        </authorList>
    </citation>
    <scope>NUCLEOTIDE SEQUENCE</scope>
    <source>
        <strain evidence="2">MF-1</strain>
    </source>
</reference>
<feature type="signal peptide" evidence="1">
    <location>
        <begin position="1"/>
        <end position="28"/>
    </location>
</feature>
<evidence type="ECO:0000313" key="2">
    <source>
        <dbReference type="EMBL" id="MBW0591079.1"/>
    </source>
</evidence>
<name>A0A9Q3QAF2_9BASI</name>
<dbReference type="EMBL" id="AVOT02141311">
    <property type="protein sequence ID" value="MBW0591079.1"/>
    <property type="molecule type" value="Genomic_DNA"/>
</dbReference>
<feature type="chain" id="PRO_5040194883" evidence="1">
    <location>
        <begin position="29"/>
        <end position="67"/>
    </location>
</feature>
<gene>
    <name evidence="2" type="ORF">O181_130794</name>
</gene>
<sequence>MTSTASHRPNFLCLIDFFICLTSISKLGENLLGCAKQASHFEQYRTLPEFPSQQSTIRSINISESGL</sequence>
<evidence type="ECO:0000256" key="1">
    <source>
        <dbReference type="SAM" id="SignalP"/>
    </source>
</evidence>
<keyword evidence="3" id="KW-1185">Reference proteome</keyword>
<comment type="caution">
    <text evidence="2">The sequence shown here is derived from an EMBL/GenBank/DDBJ whole genome shotgun (WGS) entry which is preliminary data.</text>
</comment>
<dbReference type="Proteomes" id="UP000765509">
    <property type="component" value="Unassembled WGS sequence"/>
</dbReference>
<keyword evidence="1" id="KW-0732">Signal</keyword>
<organism evidence="2 3">
    <name type="scientific">Austropuccinia psidii MF-1</name>
    <dbReference type="NCBI Taxonomy" id="1389203"/>
    <lineage>
        <taxon>Eukaryota</taxon>
        <taxon>Fungi</taxon>
        <taxon>Dikarya</taxon>
        <taxon>Basidiomycota</taxon>
        <taxon>Pucciniomycotina</taxon>
        <taxon>Pucciniomycetes</taxon>
        <taxon>Pucciniales</taxon>
        <taxon>Sphaerophragmiaceae</taxon>
        <taxon>Austropuccinia</taxon>
    </lineage>
</organism>
<accession>A0A9Q3QAF2</accession>
<dbReference type="AlphaFoldDB" id="A0A9Q3QAF2"/>
<evidence type="ECO:0000313" key="3">
    <source>
        <dbReference type="Proteomes" id="UP000765509"/>
    </source>
</evidence>
<protein>
    <submittedName>
        <fullName evidence="2">Uncharacterized protein</fullName>
    </submittedName>
</protein>
<proteinExistence type="predicted"/>